<reference evidence="8 9" key="1">
    <citation type="submission" date="2018-05" db="EMBL/GenBank/DDBJ databases">
        <title>Genomic Encyclopedia of Archaeal and Bacterial Type Strains, Phase II (KMG-II): from individual species to whole genera.</title>
        <authorList>
            <person name="Goeker M."/>
        </authorList>
    </citation>
    <scope>NUCLEOTIDE SEQUENCE [LARGE SCALE GENOMIC DNA]</scope>
    <source>
        <strain evidence="8 9">DSM 19975</strain>
    </source>
</reference>
<dbReference type="PANTHER" id="PTHR33217:SF8">
    <property type="entry name" value="MUTATOR FAMILY TRANSPOSASE"/>
    <property type="match status" value="1"/>
</dbReference>
<evidence type="ECO:0000256" key="4">
    <source>
        <dbReference type="ARBA" id="ARBA00023125"/>
    </source>
</evidence>
<evidence type="ECO:0000313" key="8">
    <source>
        <dbReference type="EMBL" id="PWK73829.1"/>
    </source>
</evidence>
<feature type="compositionally biased region" description="Basic residues" evidence="7">
    <location>
        <begin position="39"/>
        <end position="48"/>
    </location>
</feature>
<sequence>GGTDGLFAPMLKHLLEAMLEGEQENHLEASKASGLANRRNGKTSKKVRSVQSGLVEIETGRDRAGTFEPQAVPKRQLIITEELEDRVLSMYARGMSTRNISDYVAEMYGMDISATQISHIRSFQ</sequence>
<evidence type="ECO:0000256" key="3">
    <source>
        <dbReference type="ARBA" id="ARBA00022578"/>
    </source>
</evidence>
<keyword evidence="4 6" id="KW-0238">DNA-binding</keyword>
<keyword evidence="3 6" id="KW-0815">Transposition</keyword>
<keyword evidence="9" id="KW-1185">Reference proteome</keyword>
<keyword evidence="6" id="KW-0814">Transposable element</keyword>
<evidence type="ECO:0000256" key="6">
    <source>
        <dbReference type="RuleBase" id="RU365089"/>
    </source>
</evidence>
<dbReference type="Pfam" id="PF00872">
    <property type="entry name" value="Transposase_mut"/>
    <property type="match status" value="1"/>
</dbReference>
<organism evidence="8 9">
    <name type="scientific">Mucilaginibacter oryzae</name>
    <dbReference type="NCBI Taxonomy" id="468058"/>
    <lineage>
        <taxon>Bacteria</taxon>
        <taxon>Pseudomonadati</taxon>
        <taxon>Bacteroidota</taxon>
        <taxon>Sphingobacteriia</taxon>
        <taxon>Sphingobacteriales</taxon>
        <taxon>Sphingobacteriaceae</taxon>
        <taxon>Mucilaginibacter</taxon>
    </lineage>
</organism>
<feature type="region of interest" description="Disordered" evidence="7">
    <location>
        <begin position="25"/>
        <end position="51"/>
    </location>
</feature>
<evidence type="ECO:0000313" key="9">
    <source>
        <dbReference type="Proteomes" id="UP000245678"/>
    </source>
</evidence>
<evidence type="ECO:0000256" key="1">
    <source>
        <dbReference type="ARBA" id="ARBA00002190"/>
    </source>
</evidence>
<comment type="function">
    <text evidence="1 6">Required for the transposition of the insertion element.</text>
</comment>
<dbReference type="InterPro" id="IPR001207">
    <property type="entry name" value="Transposase_mutator"/>
</dbReference>
<keyword evidence="5 6" id="KW-0233">DNA recombination</keyword>
<comment type="caution">
    <text evidence="8">The sequence shown here is derived from an EMBL/GenBank/DDBJ whole genome shotgun (WGS) entry which is preliminary data.</text>
</comment>
<dbReference type="EMBL" id="QGHA01000010">
    <property type="protein sequence ID" value="PWK73829.1"/>
    <property type="molecule type" value="Genomic_DNA"/>
</dbReference>
<evidence type="ECO:0000256" key="7">
    <source>
        <dbReference type="SAM" id="MobiDB-lite"/>
    </source>
</evidence>
<dbReference type="PANTHER" id="PTHR33217">
    <property type="entry name" value="TRANSPOSASE FOR INSERTION SEQUENCE ELEMENT IS1081"/>
    <property type="match status" value="1"/>
</dbReference>
<protein>
    <recommendedName>
        <fullName evidence="6">Mutator family transposase</fullName>
    </recommendedName>
</protein>
<gene>
    <name evidence="8" type="ORF">LX99_04215</name>
</gene>
<dbReference type="Proteomes" id="UP000245678">
    <property type="component" value="Unassembled WGS sequence"/>
</dbReference>
<dbReference type="GO" id="GO:0003677">
    <property type="term" value="F:DNA binding"/>
    <property type="evidence" value="ECO:0007669"/>
    <property type="project" value="UniProtKB-UniRule"/>
</dbReference>
<dbReference type="GO" id="GO:0006313">
    <property type="term" value="P:DNA transposition"/>
    <property type="evidence" value="ECO:0007669"/>
    <property type="project" value="UniProtKB-UniRule"/>
</dbReference>
<proteinExistence type="inferred from homology"/>
<name>A0A316H310_9SPHI</name>
<feature type="non-terminal residue" evidence="8">
    <location>
        <position position="1"/>
    </location>
</feature>
<evidence type="ECO:0000256" key="2">
    <source>
        <dbReference type="ARBA" id="ARBA00010961"/>
    </source>
</evidence>
<accession>A0A316H310</accession>
<evidence type="ECO:0000256" key="5">
    <source>
        <dbReference type="ARBA" id="ARBA00023172"/>
    </source>
</evidence>
<dbReference type="GO" id="GO:0004803">
    <property type="term" value="F:transposase activity"/>
    <property type="evidence" value="ECO:0007669"/>
    <property type="project" value="UniProtKB-UniRule"/>
</dbReference>
<dbReference type="AlphaFoldDB" id="A0A316H310"/>
<comment type="similarity">
    <text evidence="2 6">Belongs to the transposase mutator family.</text>
</comment>